<keyword evidence="4" id="KW-0804">Transcription</keyword>
<dbReference type="Pfam" id="PF03466">
    <property type="entry name" value="LysR_substrate"/>
    <property type="match status" value="1"/>
</dbReference>
<dbReference type="Pfam" id="PF00126">
    <property type="entry name" value="HTH_1"/>
    <property type="match status" value="1"/>
</dbReference>
<dbReference type="SUPFAM" id="SSF53850">
    <property type="entry name" value="Periplasmic binding protein-like II"/>
    <property type="match status" value="1"/>
</dbReference>
<dbReference type="InterPro" id="IPR036388">
    <property type="entry name" value="WH-like_DNA-bd_sf"/>
</dbReference>
<accession>A0ABU8DDB1</accession>
<keyword evidence="2" id="KW-0805">Transcription regulation</keyword>
<comment type="similarity">
    <text evidence="1">Belongs to the LysR transcriptional regulatory family.</text>
</comment>
<keyword evidence="7" id="KW-1185">Reference proteome</keyword>
<dbReference type="PANTHER" id="PTHR30419:SF8">
    <property type="entry name" value="NITROGEN ASSIMILATION TRANSCRIPTIONAL ACTIVATOR-RELATED"/>
    <property type="match status" value="1"/>
</dbReference>
<gene>
    <name evidence="6" type="primary">cynR</name>
    <name evidence="6" type="ORF">V8N49_04050</name>
</gene>
<comment type="caution">
    <text evidence="6">The sequence shown here is derived from an EMBL/GenBank/DDBJ whole genome shotgun (WGS) entry which is preliminary data.</text>
</comment>
<dbReference type="NCBIfam" id="NF008416">
    <property type="entry name" value="PRK11242.1"/>
    <property type="match status" value="1"/>
</dbReference>
<keyword evidence="3" id="KW-0238">DNA-binding</keyword>
<protein>
    <submittedName>
        <fullName evidence="6">Transcriptional regulator CynR</fullName>
    </submittedName>
</protein>
<dbReference type="InterPro" id="IPR050950">
    <property type="entry name" value="HTH-type_LysR_regulators"/>
</dbReference>
<name>A0ABU8DDB1_ERWAP</name>
<evidence type="ECO:0000313" key="6">
    <source>
        <dbReference type="EMBL" id="MEI2680830.1"/>
    </source>
</evidence>
<evidence type="ECO:0000256" key="3">
    <source>
        <dbReference type="ARBA" id="ARBA00023125"/>
    </source>
</evidence>
<dbReference type="InterPro" id="IPR036390">
    <property type="entry name" value="WH_DNA-bd_sf"/>
</dbReference>
<feature type="domain" description="HTH lysR-type" evidence="5">
    <location>
        <begin position="1"/>
        <end position="58"/>
    </location>
</feature>
<proteinExistence type="inferred from homology"/>
<dbReference type="Gene3D" id="3.40.190.290">
    <property type="match status" value="1"/>
</dbReference>
<dbReference type="PRINTS" id="PR00039">
    <property type="entry name" value="HTHLYSR"/>
</dbReference>
<dbReference type="InterPro" id="IPR005119">
    <property type="entry name" value="LysR_subst-bd"/>
</dbReference>
<sequence>MLLRHIHYFLAVAEHGSFTRAASALYVSQPALSQQIKQLEETLGAILFDRSGRTVRLTDAGEVYARYAQQALRELSAGERAIHDVDNLSRGALRIAINPTFTGYLLGPLVARFHQQYPSITLAIREMPQEQMQQDLLADRLDLALGFADGVQADIDAQPLLSETLALVVARHHPLAIESQIGLSALNDLHLVLLTPEYATREQIDYYCRQHQLRPKVQMEASSVSAVVEIVRRTQLATLLPAKIARENGELKAVALSPSLLERTAVLLQRKGGYQTAAARAFIDLARLSFAR</sequence>
<reference evidence="6 7" key="1">
    <citation type="submission" date="2024-02" db="EMBL/GenBank/DDBJ databases">
        <title>First report Erwinia aphidicola in onion in Chile.</title>
        <authorList>
            <person name="Valenzuela M."/>
            <person name="Pena M."/>
            <person name="Dutta B."/>
        </authorList>
    </citation>
    <scope>NUCLEOTIDE SEQUENCE [LARGE SCALE GENOMIC DNA]</scope>
    <source>
        <strain evidence="6 7">QCJ3A</strain>
    </source>
</reference>
<evidence type="ECO:0000256" key="2">
    <source>
        <dbReference type="ARBA" id="ARBA00023015"/>
    </source>
</evidence>
<evidence type="ECO:0000256" key="4">
    <source>
        <dbReference type="ARBA" id="ARBA00023163"/>
    </source>
</evidence>
<dbReference type="EMBL" id="JBANEI010000002">
    <property type="protein sequence ID" value="MEI2680830.1"/>
    <property type="molecule type" value="Genomic_DNA"/>
</dbReference>
<dbReference type="SUPFAM" id="SSF46785">
    <property type="entry name" value="Winged helix' DNA-binding domain"/>
    <property type="match status" value="1"/>
</dbReference>
<evidence type="ECO:0000313" key="7">
    <source>
        <dbReference type="Proteomes" id="UP001306592"/>
    </source>
</evidence>
<evidence type="ECO:0000259" key="5">
    <source>
        <dbReference type="PROSITE" id="PS50931"/>
    </source>
</evidence>
<organism evidence="6 7">
    <name type="scientific">Erwinia aphidicola</name>
    <dbReference type="NCBI Taxonomy" id="68334"/>
    <lineage>
        <taxon>Bacteria</taxon>
        <taxon>Pseudomonadati</taxon>
        <taxon>Pseudomonadota</taxon>
        <taxon>Gammaproteobacteria</taxon>
        <taxon>Enterobacterales</taxon>
        <taxon>Erwiniaceae</taxon>
        <taxon>Erwinia</taxon>
    </lineage>
</organism>
<dbReference type="PROSITE" id="PS50931">
    <property type="entry name" value="HTH_LYSR"/>
    <property type="match status" value="1"/>
</dbReference>
<dbReference type="Gene3D" id="1.10.10.10">
    <property type="entry name" value="Winged helix-like DNA-binding domain superfamily/Winged helix DNA-binding domain"/>
    <property type="match status" value="1"/>
</dbReference>
<dbReference type="Proteomes" id="UP001306592">
    <property type="component" value="Unassembled WGS sequence"/>
</dbReference>
<dbReference type="PANTHER" id="PTHR30419">
    <property type="entry name" value="HTH-TYPE TRANSCRIPTIONAL REGULATOR YBHD"/>
    <property type="match status" value="1"/>
</dbReference>
<evidence type="ECO:0000256" key="1">
    <source>
        <dbReference type="ARBA" id="ARBA00009437"/>
    </source>
</evidence>
<dbReference type="InterPro" id="IPR000847">
    <property type="entry name" value="LysR_HTH_N"/>
</dbReference>
<dbReference type="RefSeq" id="WP_048917410.1">
    <property type="nucleotide sequence ID" value="NZ_CAKKMT010000002.1"/>
</dbReference>